<reference evidence="1 2" key="1">
    <citation type="submission" date="2014-09" db="EMBL/GenBank/DDBJ databases">
        <authorList>
            <person name="McGinnis J.M."/>
            <person name="Wolfgang W.J."/>
        </authorList>
    </citation>
    <scope>NUCLEOTIDE SEQUENCE [LARGE SCALE GENOMIC DNA]</scope>
    <source>
        <strain evidence="1 2">5503</strain>
    </source>
</reference>
<dbReference type="Pfam" id="PF13578">
    <property type="entry name" value="Methyltransf_24"/>
    <property type="match status" value="1"/>
</dbReference>
<reference evidence="1 2" key="2">
    <citation type="submission" date="2014-10" db="EMBL/GenBank/DDBJ databases">
        <title>Paracoccus sanguinis sp. nov., isolated from clinical specimens of New York State patients.</title>
        <authorList>
            <person name="Mingle L.A."/>
            <person name="Cole J.A."/>
            <person name="Lapierre P."/>
            <person name="Musser K.A."/>
        </authorList>
    </citation>
    <scope>NUCLEOTIDE SEQUENCE [LARGE SCALE GENOMIC DNA]</scope>
    <source>
        <strain evidence="1 2">5503</strain>
    </source>
</reference>
<dbReference type="RefSeq" id="WP_036710888.1">
    <property type="nucleotide sequence ID" value="NZ_JRKQ01000075.1"/>
</dbReference>
<proteinExistence type="predicted"/>
<dbReference type="Proteomes" id="UP000029858">
    <property type="component" value="Unassembled WGS sequence"/>
</dbReference>
<dbReference type="EMBL" id="JRKQ01000075">
    <property type="protein sequence ID" value="KGJ21116.1"/>
    <property type="molecule type" value="Genomic_DNA"/>
</dbReference>
<dbReference type="InterPro" id="IPR029063">
    <property type="entry name" value="SAM-dependent_MTases_sf"/>
</dbReference>
<protein>
    <recommendedName>
        <fullName evidence="3">Class I SAM-dependent methyltransferase</fullName>
    </recommendedName>
</protein>
<accession>A0A099GEI1</accession>
<sequence>MMWDSGARERAERQGVSITPARFYNDIPTIEELRNGFETGEPEPYLMEFFDPAAQARVLDAMMPYASEFDPPQEPSDDGLRFGWRNGMFSNLDAMSYYCLLRHFAPAQVLEIGSGNSTRVALEALRRNGAGNIVSIEPFPSDALKAMPITLHPGFAQDFGPDFFNDQLADGDVLFIDSTHTVKASSDCCHLYLRILPKLRRDVVVHVHDINLPRGINVRNAIEKHIYWTKQYLLAALLCDNPKAEFMMGSVFANIRARNTVERMMAGKAPTGGGSFWFRWHGARGARP</sequence>
<evidence type="ECO:0000313" key="2">
    <source>
        <dbReference type="Proteomes" id="UP000029858"/>
    </source>
</evidence>
<name>A0A099GEI1_9RHOB</name>
<dbReference type="AlphaFoldDB" id="A0A099GEI1"/>
<comment type="caution">
    <text evidence="1">The sequence shown here is derived from an EMBL/GenBank/DDBJ whole genome shotgun (WGS) entry which is preliminary data.</text>
</comment>
<evidence type="ECO:0008006" key="3">
    <source>
        <dbReference type="Google" id="ProtNLM"/>
    </source>
</evidence>
<evidence type="ECO:0000313" key="1">
    <source>
        <dbReference type="EMBL" id="KGJ21116.1"/>
    </source>
</evidence>
<organism evidence="1 2">
    <name type="scientific">Paracoccus sanguinis</name>
    <dbReference type="NCBI Taxonomy" id="1545044"/>
    <lineage>
        <taxon>Bacteria</taxon>
        <taxon>Pseudomonadati</taxon>
        <taxon>Pseudomonadota</taxon>
        <taxon>Alphaproteobacteria</taxon>
        <taxon>Rhodobacterales</taxon>
        <taxon>Paracoccaceae</taxon>
        <taxon>Paracoccus</taxon>
    </lineage>
</organism>
<gene>
    <name evidence="1" type="ORF">IX56_12710</name>
</gene>
<dbReference type="SUPFAM" id="SSF53335">
    <property type="entry name" value="S-adenosyl-L-methionine-dependent methyltransferases"/>
    <property type="match status" value="1"/>
</dbReference>
<dbReference type="Gene3D" id="3.40.50.150">
    <property type="entry name" value="Vaccinia Virus protein VP39"/>
    <property type="match status" value="1"/>
</dbReference>